<protein>
    <recommendedName>
        <fullName evidence="5">long-chain-fatty-acid--CoA ligase</fullName>
        <ecNumber evidence="5">6.2.1.3</ecNumber>
    </recommendedName>
    <alternativeName>
        <fullName evidence="7">Long-chain-fatty-acid--CoA ligase</fullName>
    </alternativeName>
</protein>
<keyword evidence="9" id="KW-0732">Signal</keyword>
<feature type="domain" description="AMP-binding enzyme C-terminal" evidence="11">
    <location>
        <begin position="500"/>
        <end position="576"/>
    </location>
</feature>
<feature type="signal peptide" evidence="9">
    <location>
        <begin position="1"/>
        <end position="26"/>
    </location>
</feature>
<dbReference type="PANTHER" id="PTHR43107">
    <property type="entry name" value="LONG-CHAIN FATTY ACID TRANSPORT PROTEIN"/>
    <property type="match status" value="1"/>
</dbReference>
<proteinExistence type="inferred from homology"/>
<evidence type="ECO:0000256" key="3">
    <source>
        <dbReference type="ARBA" id="ARBA00022832"/>
    </source>
</evidence>
<dbReference type="EC" id="6.2.1.3" evidence="5"/>
<evidence type="ECO:0000256" key="6">
    <source>
        <dbReference type="ARBA" id="ARBA00036527"/>
    </source>
</evidence>
<evidence type="ECO:0000256" key="9">
    <source>
        <dbReference type="SAM" id="SignalP"/>
    </source>
</evidence>
<gene>
    <name evidence="13" type="primary">SLC27A5</name>
</gene>
<accession>A0ABM4FZQ6</accession>
<keyword evidence="12" id="KW-1185">Reference proteome</keyword>
<dbReference type="NCBIfam" id="NF006134">
    <property type="entry name" value="PRK08279.1"/>
    <property type="match status" value="1"/>
</dbReference>
<dbReference type="Pfam" id="PF13193">
    <property type="entry name" value="AMP-binding_C"/>
    <property type="match status" value="1"/>
</dbReference>
<dbReference type="InterPro" id="IPR020845">
    <property type="entry name" value="AMP-binding_CS"/>
</dbReference>
<comment type="catalytic activity">
    <reaction evidence="8">
        <text>tetracosanoate + ATP + CoA = tetracosanoyl-CoA + AMP + diphosphate</text>
        <dbReference type="Rhea" id="RHEA:33639"/>
        <dbReference type="ChEBI" id="CHEBI:30616"/>
        <dbReference type="ChEBI" id="CHEBI:31014"/>
        <dbReference type="ChEBI" id="CHEBI:33019"/>
        <dbReference type="ChEBI" id="CHEBI:57287"/>
        <dbReference type="ChEBI" id="CHEBI:65052"/>
        <dbReference type="ChEBI" id="CHEBI:456215"/>
    </reaction>
    <physiologicalReaction direction="left-to-right" evidence="8">
        <dbReference type="Rhea" id="RHEA:33640"/>
    </physiologicalReaction>
</comment>
<evidence type="ECO:0000259" key="10">
    <source>
        <dbReference type="Pfam" id="PF00501"/>
    </source>
</evidence>
<evidence type="ECO:0000256" key="1">
    <source>
        <dbReference type="ARBA" id="ARBA00006432"/>
    </source>
</evidence>
<dbReference type="InterPro" id="IPR045851">
    <property type="entry name" value="AMP-bd_C_sf"/>
</dbReference>
<evidence type="ECO:0000313" key="12">
    <source>
        <dbReference type="Proteomes" id="UP001652627"/>
    </source>
</evidence>
<evidence type="ECO:0000313" key="13">
    <source>
        <dbReference type="RefSeq" id="XP_067170433.1"/>
    </source>
</evidence>
<evidence type="ECO:0000256" key="5">
    <source>
        <dbReference type="ARBA" id="ARBA00026121"/>
    </source>
</evidence>
<evidence type="ECO:0000256" key="4">
    <source>
        <dbReference type="ARBA" id="ARBA00023098"/>
    </source>
</evidence>
<keyword evidence="3" id="KW-0276">Fatty acid metabolism</keyword>
<evidence type="ECO:0000256" key="8">
    <source>
        <dbReference type="ARBA" id="ARBA00048666"/>
    </source>
</evidence>
<evidence type="ECO:0000256" key="7">
    <source>
        <dbReference type="ARBA" id="ARBA00041297"/>
    </source>
</evidence>
<name>A0ABM4FZQ6_9AVES</name>
<comment type="catalytic activity">
    <reaction evidence="6">
        <text>a very long-chain fatty acid + ATP + CoA = a very long-chain fatty acyl-CoA + AMP + diphosphate</text>
        <dbReference type="Rhea" id="RHEA:54536"/>
        <dbReference type="ChEBI" id="CHEBI:30616"/>
        <dbReference type="ChEBI" id="CHEBI:33019"/>
        <dbReference type="ChEBI" id="CHEBI:57287"/>
        <dbReference type="ChEBI" id="CHEBI:58950"/>
        <dbReference type="ChEBI" id="CHEBI:138261"/>
        <dbReference type="ChEBI" id="CHEBI:456215"/>
    </reaction>
    <physiologicalReaction direction="left-to-right" evidence="6">
        <dbReference type="Rhea" id="RHEA:54537"/>
    </physiologicalReaction>
</comment>
<reference evidence="13" key="1">
    <citation type="submission" date="2025-08" db="UniProtKB">
        <authorList>
            <consortium name="RefSeq"/>
        </authorList>
    </citation>
    <scope>IDENTIFICATION</scope>
    <source>
        <tissue evidence="13">Blood</tissue>
    </source>
</reference>
<dbReference type="InterPro" id="IPR042099">
    <property type="entry name" value="ANL_N_sf"/>
</dbReference>
<dbReference type="Gene3D" id="3.30.300.30">
    <property type="match status" value="1"/>
</dbReference>
<dbReference type="Gene3D" id="3.40.50.12780">
    <property type="entry name" value="N-terminal domain of ligase-like"/>
    <property type="match status" value="1"/>
</dbReference>
<dbReference type="Pfam" id="PF00501">
    <property type="entry name" value="AMP-binding"/>
    <property type="match status" value="1"/>
</dbReference>
<feature type="chain" id="PRO_5047393895" description="long-chain-fatty-acid--CoA ligase" evidence="9">
    <location>
        <begin position="27"/>
        <end position="624"/>
    </location>
</feature>
<dbReference type="SUPFAM" id="SSF56801">
    <property type="entry name" value="Acetyl-CoA synthetase-like"/>
    <property type="match status" value="1"/>
</dbReference>
<dbReference type="InterPro" id="IPR000873">
    <property type="entry name" value="AMP-dep_synth/lig_dom"/>
</dbReference>
<dbReference type="GeneID" id="106492598"/>
<dbReference type="InterPro" id="IPR025110">
    <property type="entry name" value="AMP-bd_C"/>
</dbReference>
<organism evidence="12 13">
    <name type="scientific">Apteryx mantelli</name>
    <name type="common">North Island brown kiwi</name>
    <dbReference type="NCBI Taxonomy" id="2696672"/>
    <lineage>
        <taxon>Eukaryota</taxon>
        <taxon>Metazoa</taxon>
        <taxon>Chordata</taxon>
        <taxon>Craniata</taxon>
        <taxon>Vertebrata</taxon>
        <taxon>Euteleostomi</taxon>
        <taxon>Archelosauria</taxon>
        <taxon>Archosauria</taxon>
        <taxon>Dinosauria</taxon>
        <taxon>Saurischia</taxon>
        <taxon>Theropoda</taxon>
        <taxon>Coelurosauria</taxon>
        <taxon>Aves</taxon>
        <taxon>Palaeognathae</taxon>
        <taxon>Apterygiformes</taxon>
        <taxon>Apterygidae</taxon>
        <taxon>Apteryx</taxon>
    </lineage>
</organism>
<dbReference type="PROSITE" id="PS00455">
    <property type="entry name" value="AMP_BINDING"/>
    <property type="match status" value="1"/>
</dbReference>
<dbReference type="PANTHER" id="PTHR43107:SF4">
    <property type="entry name" value="LONG-CHAIN FATTY ACID TRANSPORT PROTEIN 2"/>
    <property type="match status" value="1"/>
</dbReference>
<evidence type="ECO:0000259" key="11">
    <source>
        <dbReference type="Pfam" id="PF13193"/>
    </source>
</evidence>
<dbReference type="RefSeq" id="XP_067170433.1">
    <property type="nucleotide sequence ID" value="XM_067314332.1"/>
</dbReference>
<sequence>MLLLAGTAVAGLLLLLLLLPALVARAAPYLVADAVAFASTAWVALRCERRLARRPPVTLLDIFRAHASRQPRRLLLRFQDELYTYGDVERRSSRVARALARHLGLRRGQTVAVFLPNCPTYVWTWLALAKLGCAMACLNSNARGRALRHALAAAKAAVMLASPDLRAAVEEVLPDLRQDGIRVFYLSAESPTPGVEALGPGIEAASDEPLPAHHRADVTPNSKAIYIFTSGTTGLPKAAVITEKKLLLVANMCRLCGVRAEDVVYTPLPLYHSAALLIGLGGCLEVGATCVLRAKFSASQFWDDCRRYNVTVIQYVGEVMRYLCNAPKRPGERDHSVRLAVGNGLRAEVWKEFLQRFGPVTIREFYGATEGNAGFINYTGKIGAVGRANVFLKKFAFFELIRYNVERDEPIRDERGFCIPVRPGEPGLLVIKITKTTPFHGYAGDPEKTEKKVLRNVLVKGDVFFNSGDLLMMDHEKFLYFQDRVGDTFRWKGENVATTEVEGTLATVDFIQEINVYGVSVPGCEGRCGMAAVRLKPGASFEGESLYAHAKECLPSYAAPRFVRLQEALEITGTFKQCKGNLVREGFDPNVIKDPLFFLDEAKKSYVPLSPDVYADILEKRLKL</sequence>
<evidence type="ECO:0000256" key="2">
    <source>
        <dbReference type="ARBA" id="ARBA00022598"/>
    </source>
</evidence>
<feature type="domain" description="AMP-dependent synthetase/ligase" evidence="10">
    <location>
        <begin position="63"/>
        <end position="377"/>
    </location>
</feature>
<keyword evidence="2" id="KW-0436">Ligase</keyword>
<keyword evidence="4" id="KW-0443">Lipid metabolism</keyword>
<dbReference type="Proteomes" id="UP001652627">
    <property type="component" value="Chromosome 34"/>
</dbReference>
<comment type="similarity">
    <text evidence="1">Belongs to the ATP-dependent AMP-binding enzyme family.</text>
</comment>